<protein>
    <recommendedName>
        <fullName evidence="6">Ubiquinone biosynthesis protein COQ4 homolog, mitochondrial</fullName>
    </recommendedName>
    <alternativeName>
        <fullName evidence="6">4-hydroxy-3-methoxy-5-polyprenylbenzoate decarboxylase</fullName>
        <ecNumber evidence="6">4.1.1.130</ecNumber>
    </alternativeName>
    <alternativeName>
        <fullName evidence="6">Coenzyme Q biosynthesis protein 4 homolog</fullName>
    </alternativeName>
</protein>
<evidence type="ECO:0000256" key="2">
    <source>
        <dbReference type="ARBA" id="ARBA00022792"/>
    </source>
</evidence>
<dbReference type="GO" id="GO:0008270">
    <property type="term" value="F:zinc ion binding"/>
    <property type="evidence" value="ECO:0007669"/>
    <property type="project" value="UniProtKB-UniRule"/>
</dbReference>
<dbReference type="Pfam" id="PF05019">
    <property type="entry name" value="Coq4"/>
    <property type="match status" value="2"/>
</dbReference>
<feature type="binding site" evidence="6">
    <location>
        <position position="220"/>
    </location>
    <ligand>
        <name>Zn(2+)</name>
        <dbReference type="ChEBI" id="CHEBI:29105"/>
    </ligand>
</feature>
<evidence type="ECO:0000256" key="5">
    <source>
        <dbReference type="ARBA" id="ARBA00023239"/>
    </source>
</evidence>
<dbReference type="AlphaFoldDB" id="D7FK62"/>
<dbReference type="PANTHER" id="PTHR12922">
    <property type="entry name" value="UBIQUINONE BIOSYNTHESIS PROTEIN"/>
    <property type="match status" value="1"/>
</dbReference>
<comment type="subunit">
    <text evidence="6">Component of a multi-subunit COQ enzyme complex.</text>
</comment>
<proteinExistence type="inferred from homology"/>
<dbReference type="InterPro" id="IPR027540">
    <property type="entry name" value="Coq4_euk"/>
</dbReference>
<reference evidence="8 9" key="1">
    <citation type="journal article" date="2010" name="Nature">
        <title>The Ectocarpus genome and the independent evolution of multicellularity in brown algae.</title>
        <authorList>
            <person name="Cock J.M."/>
            <person name="Sterck L."/>
            <person name="Rouze P."/>
            <person name="Scornet D."/>
            <person name="Allen A.E."/>
            <person name="Amoutzias G."/>
            <person name="Anthouard V."/>
            <person name="Artiguenave F."/>
            <person name="Aury J.M."/>
            <person name="Badger J.H."/>
            <person name="Beszteri B."/>
            <person name="Billiau K."/>
            <person name="Bonnet E."/>
            <person name="Bothwell J.H."/>
            <person name="Bowler C."/>
            <person name="Boyen C."/>
            <person name="Brownlee C."/>
            <person name="Carrano C.J."/>
            <person name="Charrier B."/>
            <person name="Cho G.Y."/>
            <person name="Coelho S.M."/>
            <person name="Collen J."/>
            <person name="Corre E."/>
            <person name="Da Silva C."/>
            <person name="Delage L."/>
            <person name="Delaroque N."/>
            <person name="Dittami S.M."/>
            <person name="Doulbeau S."/>
            <person name="Elias M."/>
            <person name="Farnham G."/>
            <person name="Gachon C.M."/>
            <person name="Gschloessl B."/>
            <person name="Heesch S."/>
            <person name="Jabbari K."/>
            <person name="Jubin C."/>
            <person name="Kawai H."/>
            <person name="Kimura K."/>
            <person name="Kloareg B."/>
            <person name="Kupper F.C."/>
            <person name="Lang D."/>
            <person name="Le Bail A."/>
            <person name="Leblanc C."/>
            <person name="Lerouge P."/>
            <person name="Lohr M."/>
            <person name="Lopez P.J."/>
            <person name="Martens C."/>
            <person name="Maumus F."/>
            <person name="Michel G."/>
            <person name="Miranda-Saavedra D."/>
            <person name="Morales J."/>
            <person name="Moreau H."/>
            <person name="Motomura T."/>
            <person name="Nagasato C."/>
            <person name="Napoli C.A."/>
            <person name="Nelson D.R."/>
            <person name="Nyvall-Collen P."/>
            <person name="Peters A.F."/>
            <person name="Pommier C."/>
            <person name="Potin P."/>
            <person name="Poulain J."/>
            <person name="Quesneville H."/>
            <person name="Read B."/>
            <person name="Rensing S.A."/>
            <person name="Ritter A."/>
            <person name="Rousvoal S."/>
            <person name="Samanta M."/>
            <person name="Samson G."/>
            <person name="Schroeder D.C."/>
            <person name="Segurens B."/>
            <person name="Strittmatter M."/>
            <person name="Tonon T."/>
            <person name="Tregear J.W."/>
            <person name="Valentin K."/>
            <person name="von Dassow P."/>
            <person name="Yamagishi T."/>
            <person name="Van de Peer Y."/>
            <person name="Wincker P."/>
        </authorList>
    </citation>
    <scope>NUCLEOTIDE SEQUENCE [LARGE SCALE GENOMIC DNA]</scope>
    <source>
        <strain evidence="9">Ec32 / CCAP1310/4</strain>
    </source>
</reference>
<feature type="compositionally biased region" description="Polar residues" evidence="7">
    <location>
        <begin position="64"/>
        <end position="82"/>
    </location>
</feature>
<evidence type="ECO:0000256" key="3">
    <source>
        <dbReference type="ARBA" id="ARBA00023128"/>
    </source>
</evidence>
<dbReference type="EC" id="4.1.1.130" evidence="6"/>
<keyword evidence="6" id="KW-0862">Zinc</keyword>
<evidence type="ECO:0000256" key="7">
    <source>
        <dbReference type="SAM" id="MobiDB-lite"/>
    </source>
</evidence>
<evidence type="ECO:0000256" key="6">
    <source>
        <dbReference type="HAMAP-Rule" id="MF_03111"/>
    </source>
</evidence>
<comment type="cofactor">
    <cofactor evidence="6">
        <name>Zn(2+)</name>
        <dbReference type="ChEBI" id="CHEBI:29105"/>
    </cofactor>
</comment>
<feature type="binding site" evidence="6">
    <location>
        <position position="217"/>
    </location>
    <ligand>
        <name>Zn(2+)</name>
        <dbReference type="ChEBI" id="CHEBI:29105"/>
    </ligand>
</feature>
<dbReference type="OrthoDB" id="4249at2759"/>
<keyword evidence="9" id="KW-1185">Reference proteome</keyword>
<feature type="binding site" evidence="6">
    <location>
        <position position="232"/>
    </location>
    <ligand>
        <name>Zn(2+)</name>
        <dbReference type="ChEBI" id="CHEBI:29105"/>
    </ligand>
</feature>
<organism evidence="8 9">
    <name type="scientific">Ectocarpus siliculosus</name>
    <name type="common">Brown alga</name>
    <name type="synonym">Conferva siliculosa</name>
    <dbReference type="NCBI Taxonomy" id="2880"/>
    <lineage>
        <taxon>Eukaryota</taxon>
        <taxon>Sar</taxon>
        <taxon>Stramenopiles</taxon>
        <taxon>Ochrophyta</taxon>
        <taxon>PX clade</taxon>
        <taxon>Phaeophyceae</taxon>
        <taxon>Ectocarpales</taxon>
        <taxon>Ectocarpaceae</taxon>
        <taxon>Ectocarpus</taxon>
    </lineage>
</organism>
<dbReference type="PANTHER" id="PTHR12922:SF7">
    <property type="entry name" value="UBIQUINONE BIOSYNTHESIS PROTEIN COQ4 HOMOLOG, MITOCHONDRIAL"/>
    <property type="match status" value="1"/>
</dbReference>
<comment type="catalytic activity">
    <reaction evidence="6">
        <text>a 4-hydroxy-3-methoxy-5-(all-trans-polyprenyl)benzoate + H(+) = a 2-methoxy-6-(all-trans-polyprenyl)phenol + CO2</text>
        <dbReference type="Rhea" id="RHEA:81179"/>
        <dbReference type="Rhea" id="RHEA-COMP:9551"/>
        <dbReference type="Rhea" id="RHEA-COMP:10931"/>
        <dbReference type="ChEBI" id="CHEBI:15378"/>
        <dbReference type="ChEBI" id="CHEBI:16526"/>
        <dbReference type="ChEBI" id="CHEBI:62731"/>
        <dbReference type="ChEBI" id="CHEBI:84443"/>
        <dbReference type="EC" id="4.1.1.130"/>
    </reaction>
</comment>
<comment type="pathway">
    <text evidence="6">Cofactor biosynthesis; ubiquinone biosynthesis.</text>
</comment>
<feature type="binding site" evidence="6">
    <location>
        <position position="216"/>
    </location>
    <ligand>
        <name>Zn(2+)</name>
        <dbReference type="ChEBI" id="CHEBI:29105"/>
    </ligand>
</feature>
<evidence type="ECO:0000313" key="9">
    <source>
        <dbReference type="Proteomes" id="UP000002630"/>
    </source>
</evidence>
<comment type="similarity">
    <text evidence="6">Belongs to the COQ4 family.</text>
</comment>
<dbReference type="UniPathway" id="UPA00232"/>
<dbReference type="HAMAP" id="MF_03111">
    <property type="entry name" value="Coq4"/>
    <property type="match status" value="1"/>
</dbReference>
<feature type="region of interest" description="Disordered" evidence="7">
    <location>
        <begin position="260"/>
        <end position="287"/>
    </location>
</feature>
<gene>
    <name evidence="8" type="ORF">Esi_0140_0078</name>
</gene>
<dbReference type="OMA" id="QIHDIGH"/>
<comment type="function">
    <text evidence="6">Lyase that catalyzes the C1-decarboxylation of 4-hydroxy-3-methoxy-5-(all-trans-polyprenyl)benzoic acid into 2-methoxy-6-(all-trans-polyprenyl)phenol during ubiquinone biosynthesis.</text>
</comment>
<sequence length="345" mass="37180">MNLAMRGSPLSSGAIRRLARAPTPSLQSAPRFSTACGFTPTSASRLSAAASPRPSPFQHGSRRPASTTIGSGDSTTANTTASGPAAKRVLYSGHQPTSPLQRTAMAGWATVTALMDPERADMVATLGEVTGRLALEQLYRSMLADPEGREILRARPVINEATVDLAALAALPDGTLGKSYSNFMKENNFSPDGRSPVKYVDDPDLAYVMRRYREVHDLWHALTGLPATVEGELALKWFELVQTGLPVCALSAVLGPLALPSKEPPAPTTTPSSSDSSGSGRKRRGSREVLARTFVPWAIRAGRRARRPLVCVWYEKRWEQPLELVRRDLGVEMAPQRGKGGEAPR</sequence>
<dbReference type="Proteomes" id="UP000002630">
    <property type="component" value="Linkage Group LG22"/>
</dbReference>
<dbReference type="InterPro" id="IPR007715">
    <property type="entry name" value="Coq4"/>
</dbReference>
<evidence type="ECO:0000256" key="4">
    <source>
        <dbReference type="ARBA" id="ARBA00023136"/>
    </source>
</evidence>
<keyword evidence="4 6" id="KW-0472">Membrane</keyword>
<dbReference type="EMBL" id="FN648001">
    <property type="protein sequence ID" value="CBJ29272.1"/>
    <property type="molecule type" value="Genomic_DNA"/>
</dbReference>
<feature type="region of interest" description="Disordered" evidence="7">
    <location>
        <begin position="43"/>
        <end position="84"/>
    </location>
</feature>
<keyword evidence="5 6" id="KW-0456">Lyase</keyword>
<name>D7FK62_ECTSI</name>
<keyword evidence="1 6" id="KW-0831">Ubiquinone biosynthesis</keyword>
<keyword evidence="3 6" id="KW-0496">Mitochondrion</keyword>
<keyword evidence="6" id="KW-0479">Metal-binding</keyword>
<dbReference type="GO" id="GO:0120539">
    <property type="term" value="F:4-hydroxy-3-methoxy-5-polyprenylbenzoate decarboxylase activity"/>
    <property type="evidence" value="ECO:0007669"/>
    <property type="project" value="UniProtKB-EC"/>
</dbReference>
<keyword evidence="2 6" id="KW-0999">Mitochondrion inner membrane</keyword>
<accession>D7FK62</accession>
<dbReference type="eggNOG" id="KOG3244">
    <property type="taxonomic scope" value="Eukaryota"/>
</dbReference>
<dbReference type="GO" id="GO:0031314">
    <property type="term" value="C:extrinsic component of mitochondrial inner membrane"/>
    <property type="evidence" value="ECO:0007669"/>
    <property type="project" value="UniProtKB-UniRule"/>
</dbReference>
<comment type="subcellular location">
    <subcellularLocation>
        <location evidence="6">Mitochondrion inner membrane</location>
        <topology evidence="6">Peripheral membrane protein</topology>
        <orientation evidence="6">Matrix side</orientation>
    </subcellularLocation>
</comment>
<dbReference type="STRING" id="2880.D7FK62"/>
<dbReference type="InParanoid" id="D7FK62"/>
<dbReference type="EMBL" id="FN649747">
    <property type="protein sequence ID" value="CBJ29272.1"/>
    <property type="molecule type" value="Genomic_DNA"/>
</dbReference>
<feature type="compositionally biased region" description="Low complexity" evidence="7">
    <location>
        <begin position="43"/>
        <end position="52"/>
    </location>
</feature>
<evidence type="ECO:0000256" key="1">
    <source>
        <dbReference type="ARBA" id="ARBA00022688"/>
    </source>
</evidence>
<evidence type="ECO:0000313" key="8">
    <source>
        <dbReference type="EMBL" id="CBJ29272.1"/>
    </source>
</evidence>